<dbReference type="InterPro" id="IPR001387">
    <property type="entry name" value="Cro/C1-type_HTH"/>
</dbReference>
<dbReference type="GO" id="GO:0003677">
    <property type="term" value="F:DNA binding"/>
    <property type="evidence" value="ECO:0007669"/>
    <property type="project" value="InterPro"/>
</dbReference>
<evidence type="ECO:0000313" key="2">
    <source>
        <dbReference type="EMBL" id="VVN90599.1"/>
    </source>
</evidence>
<evidence type="ECO:0000313" key="3">
    <source>
        <dbReference type="Proteomes" id="UP000409037"/>
    </source>
</evidence>
<dbReference type="Proteomes" id="UP000409037">
    <property type="component" value="Unassembled WGS sequence"/>
</dbReference>
<reference evidence="2 3" key="1">
    <citation type="submission" date="2019-09" db="EMBL/GenBank/DDBJ databases">
        <authorList>
            <person name="Chandra G."/>
            <person name="Truman W A."/>
        </authorList>
    </citation>
    <scope>NUCLEOTIDE SEQUENCE [LARGE SCALE GENOMIC DNA]</scope>
    <source>
        <strain evidence="2">PS833</strain>
    </source>
</reference>
<dbReference type="SUPFAM" id="SSF47413">
    <property type="entry name" value="lambda repressor-like DNA-binding domains"/>
    <property type="match status" value="1"/>
</dbReference>
<dbReference type="AlphaFoldDB" id="A0A5E7BG27"/>
<gene>
    <name evidence="2" type="ORF">PS833_01848</name>
</gene>
<proteinExistence type="predicted"/>
<protein>
    <recommendedName>
        <fullName evidence="1">HigA2-like helix-turn-helix domain-containing protein</fullName>
    </recommendedName>
</protein>
<dbReference type="InterPro" id="IPR010982">
    <property type="entry name" value="Lambda_DNA-bd_dom_sf"/>
</dbReference>
<dbReference type="InterPro" id="IPR039554">
    <property type="entry name" value="HigA2-like_HTH"/>
</dbReference>
<dbReference type="CDD" id="cd00093">
    <property type="entry name" value="HTH_XRE"/>
    <property type="match status" value="1"/>
</dbReference>
<dbReference type="Pfam" id="PF13744">
    <property type="entry name" value="HTH_37"/>
    <property type="match status" value="1"/>
</dbReference>
<feature type="domain" description="HigA2-like helix-turn-helix" evidence="1">
    <location>
        <begin position="67"/>
        <end position="146"/>
    </location>
</feature>
<dbReference type="Gene3D" id="1.10.260.40">
    <property type="entry name" value="lambda repressor-like DNA-binding domains"/>
    <property type="match status" value="1"/>
</dbReference>
<organism evidence="2 3">
    <name type="scientific">Pseudomonas fluorescens</name>
    <dbReference type="NCBI Taxonomy" id="294"/>
    <lineage>
        <taxon>Bacteria</taxon>
        <taxon>Pseudomonadati</taxon>
        <taxon>Pseudomonadota</taxon>
        <taxon>Gammaproteobacteria</taxon>
        <taxon>Pseudomonadales</taxon>
        <taxon>Pseudomonadaceae</taxon>
        <taxon>Pseudomonas</taxon>
    </lineage>
</organism>
<dbReference type="EMBL" id="CABVHU010000003">
    <property type="protein sequence ID" value="VVN90599.1"/>
    <property type="molecule type" value="Genomic_DNA"/>
</dbReference>
<evidence type="ECO:0000259" key="1">
    <source>
        <dbReference type="Pfam" id="PF13744"/>
    </source>
</evidence>
<accession>A0A5E7BG27</accession>
<name>A0A5E7BG27_PSEFL</name>
<sequence length="162" mass="18225">MRWLSEQSSIDAYTYFGIFRFDTSEASFADEGDFRGAFAGKPGSYKECRITQKDQKMIEIEESSGNVYADLGIPDANEMRVKSQLAAKIGEIIKTRRLTQVQASEILGLSQPKLSEMLRGKFRGISEAKMMECLLLLGRDVQIVVKSAPRSRKEGRIEVVFT</sequence>